<keyword evidence="10" id="KW-1185">Reference proteome</keyword>
<gene>
    <name evidence="9" type="ORF">K1W69_11180</name>
</gene>
<keyword evidence="6 7" id="KW-0961">Cell wall biogenesis/degradation</keyword>
<dbReference type="GO" id="GO:0016740">
    <property type="term" value="F:transferase activity"/>
    <property type="evidence" value="ECO:0007669"/>
    <property type="project" value="UniProtKB-KW"/>
</dbReference>
<dbReference type="InterPro" id="IPR005490">
    <property type="entry name" value="LD_TPept_cat_dom"/>
</dbReference>
<evidence type="ECO:0000256" key="2">
    <source>
        <dbReference type="ARBA" id="ARBA00005992"/>
    </source>
</evidence>
<comment type="pathway">
    <text evidence="1 7">Cell wall biogenesis; peptidoglycan biosynthesis.</text>
</comment>
<dbReference type="EMBL" id="JAICBX010000002">
    <property type="protein sequence ID" value="MBW8637750.1"/>
    <property type="molecule type" value="Genomic_DNA"/>
</dbReference>
<keyword evidence="5 7" id="KW-0573">Peptidoglycan synthesis</keyword>
<dbReference type="SUPFAM" id="SSF141523">
    <property type="entry name" value="L,D-transpeptidase catalytic domain-like"/>
    <property type="match status" value="1"/>
</dbReference>
<dbReference type="GO" id="GO:0004180">
    <property type="term" value="F:carboxypeptidase activity"/>
    <property type="evidence" value="ECO:0007669"/>
    <property type="project" value="UniProtKB-ARBA"/>
</dbReference>
<dbReference type="Gene3D" id="2.40.440.10">
    <property type="entry name" value="L,D-transpeptidase catalytic domain-like"/>
    <property type="match status" value="1"/>
</dbReference>
<evidence type="ECO:0000256" key="4">
    <source>
        <dbReference type="ARBA" id="ARBA00022960"/>
    </source>
</evidence>
<comment type="caution">
    <text evidence="9">The sequence shown here is derived from an EMBL/GenBank/DDBJ whole genome shotgun (WGS) entry which is preliminary data.</text>
</comment>
<dbReference type="Proteomes" id="UP001196509">
    <property type="component" value="Unassembled WGS sequence"/>
</dbReference>
<evidence type="ECO:0000256" key="1">
    <source>
        <dbReference type="ARBA" id="ARBA00004752"/>
    </source>
</evidence>
<accession>A0AAE2ZNE0</accession>
<evidence type="ECO:0000256" key="5">
    <source>
        <dbReference type="ARBA" id="ARBA00022984"/>
    </source>
</evidence>
<evidence type="ECO:0000313" key="10">
    <source>
        <dbReference type="Proteomes" id="UP001196509"/>
    </source>
</evidence>
<dbReference type="InterPro" id="IPR038063">
    <property type="entry name" value="Transpep_catalytic_dom"/>
</dbReference>
<name>A0AAE2ZNE0_9HYPH</name>
<evidence type="ECO:0000256" key="7">
    <source>
        <dbReference type="PROSITE-ProRule" id="PRU01373"/>
    </source>
</evidence>
<dbReference type="GO" id="GO:0008360">
    <property type="term" value="P:regulation of cell shape"/>
    <property type="evidence" value="ECO:0007669"/>
    <property type="project" value="UniProtKB-UniRule"/>
</dbReference>
<evidence type="ECO:0000256" key="6">
    <source>
        <dbReference type="ARBA" id="ARBA00023316"/>
    </source>
</evidence>
<comment type="caution">
    <text evidence="7">Lacks conserved residue(s) required for the propagation of feature annotation.</text>
</comment>
<evidence type="ECO:0000313" key="9">
    <source>
        <dbReference type="EMBL" id="MBW8637750.1"/>
    </source>
</evidence>
<comment type="similarity">
    <text evidence="2">Belongs to the YkuD family.</text>
</comment>
<dbReference type="GO" id="GO:0071555">
    <property type="term" value="P:cell wall organization"/>
    <property type="evidence" value="ECO:0007669"/>
    <property type="project" value="UniProtKB-UniRule"/>
</dbReference>
<dbReference type="PROSITE" id="PS52029">
    <property type="entry name" value="LD_TPASE"/>
    <property type="match status" value="1"/>
</dbReference>
<protein>
    <submittedName>
        <fullName evidence="9">L,D-transpeptidase family protein</fullName>
    </submittedName>
</protein>
<keyword evidence="3" id="KW-0808">Transferase</keyword>
<keyword evidence="4 7" id="KW-0133">Cell shape</keyword>
<sequence length="30" mass="3335">MASHGCVRLTNRDAKEHAHMVSQGVSVHFE</sequence>
<dbReference type="AlphaFoldDB" id="A0AAE2ZNE0"/>
<feature type="domain" description="L,D-TPase catalytic" evidence="8">
    <location>
        <begin position="1"/>
        <end position="30"/>
    </location>
</feature>
<dbReference type="Pfam" id="PF03734">
    <property type="entry name" value="YkuD"/>
    <property type="match status" value="1"/>
</dbReference>
<dbReference type="GO" id="GO:0009252">
    <property type="term" value="P:peptidoglycan biosynthetic process"/>
    <property type="evidence" value="ECO:0007669"/>
    <property type="project" value="UniProtKB-KW"/>
</dbReference>
<evidence type="ECO:0000256" key="3">
    <source>
        <dbReference type="ARBA" id="ARBA00022679"/>
    </source>
</evidence>
<proteinExistence type="inferred from homology"/>
<evidence type="ECO:0000259" key="8">
    <source>
        <dbReference type="PROSITE" id="PS52029"/>
    </source>
</evidence>
<dbReference type="CDD" id="cd16913">
    <property type="entry name" value="YkuD_like"/>
    <property type="match status" value="1"/>
</dbReference>
<reference evidence="9" key="1">
    <citation type="submission" date="2021-08" db="EMBL/GenBank/DDBJ databases">
        <title>Hoeflea bacterium WL0058 sp. nov., isolated from the sediment.</title>
        <authorList>
            <person name="Wang L."/>
            <person name="Zhang D."/>
        </authorList>
    </citation>
    <scope>NUCLEOTIDE SEQUENCE</scope>
    <source>
        <strain evidence="9">WL0058</strain>
    </source>
</reference>
<organism evidence="9 10">
    <name type="scientific">Flavimaribacter sediminis</name>
    <dbReference type="NCBI Taxonomy" id="2865987"/>
    <lineage>
        <taxon>Bacteria</taxon>
        <taxon>Pseudomonadati</taxon>
        <taxon>Pseudomonadota</taxon>
        <taxon>Alphaproteobacteria</taxon>
        <taxon>Hyphomicrobiales</taxon>
        <taxon>Rhizobiaceae</taxon>
        <taxon>Flavimaribacter</taxon>
    </lineage>
</organism>